<gene>
    <name evidence="2" type="ORF">B296_00036302</name>
</gene>
<evidence type="ECO:0000313" key="2">
    <source>
        <dbReference type="EMBL" id="RRT60207.1"/>
    </source>
</evidence>
<comment type="caution">
    <text evidence="2">The sequence shown here is derived from an EMBL/GenBank/DDBJ whole genome shotgun (WGS) entry which is preliminary data.</text>
</comment>
<dbReference type="GO" id="GO:0003723">
    <property type="term" value="F:RNA binding"/>
    <property type="evidence" value="ECO:0007669"/>
    <property type="project" value="TreeGrafter"/>
</dbReference>
<accession>A0A426Z891</accession>
<dbReference type="AlphaFoldDB" id="A0A426Z891"/>
<name>A0A426Z891_ENSVE</name>
<organism evidence="2 3">
    <name type="scientific">Ensete ventricosum</name>
    <name type="common">Abyssinian banana</name>
    <name type="synonym">Musa ensete</name>
    <dbReference type="NCBI Taxonomy" id="4639"/>
    <lineage>
        <taxon>Eukaryota</taxon>
        <taxon>Viridiplantae</taxon>
        <taxon>Streptophyta</taxon>
        <taxon>Embryophyta</taxon>
        <taxon>Tracheophyta</taxon>
        <taxon>Spermatophyta</taxon>
        <taxon>Magnoliopsida</taxon>
        <taxon>Liliopsida</taxon>
        <taxon>Zingiberales</taxon>
        <taxon>Musaceae</taxon>
        <taxon>Ensete</taxon>
    </lineage>
</organism>
<reference evidence="2 3" key="1">
    <citation type="journal article" date="2014" name="Agronomy (Basel)">
        <title>A Draft Genome Sequence for Ensete ventricosum, the Drought-Tolerant Tree Against Hunger.</title>
        <authorList>
            <person name="Harrison J."/>
            <person name="Moore K.A."/>
            <person name="Paszkiewicz K."/>
            <person name="Jones T."/>
            <person name="Grant M."/>
            <person name="Ambacheew D."/>
            <person name="Muzemil S."/>
            <person name="Studholme D.J."/>
        </authorList>
    </citation>
    <scope>NUCLEOTIDE SEQUENCE [LARGE SCALE GENOMIC DNA]</scope>
</reference>
<dbReference type="PANTHER" id="PTHR13516">
    <property type="entry name" value="RIBONUCLEASE P SUBUNIT P25"/>
    <property type="match status" value="1"/>
</dbReference>
<evidence type="ECO:0000313" key="3">
    <source>
        <dbReference type="Proteomes" id="UP000287651"/>
    </source>
</evidence>
<protein>
    <submittedName>
        <fullName evidence="2">Uncharacterized protein</fullName>
    </submittedName>
</protein>
<dbReference type="PANTHER" id="PTHR13516:SF3">
    <property type="entry name" value="ALBA DNA_RNA-BINDING PROTEIN"/>
    <property type="match status" value="1"/>
</dbReference>
<proteinExistence type="inferred from homology"/>
<evidence type="ECO:0000256" key="1">
    <source>
        <dbReference type="ARBA" id="ARBA00008018"/>
    </source>
</evidence>
<dbReference type="InterPro" id="IPR051958">
    <property type="entry name" value="Alba-like_NAB"/>
</dbReference>
<dbReference type="EMBL" id="AMZH03007883">
    <property type="protein sequence ID" value="RRT60207.1"/>
    <property type="molecule type" value="Genomic_DNA"/>
</dbReference>
<sequence>MDRYQRVEKPRPQSAAIGENEIRITTQGLIRNYVNYATSLLQVEEEEEAGEEEDMVGTVDMATIRVVMVDIATIKEDIVATTVMVDMVAMKTTKVA</sequence>
<comment type="similarity">
    <text evidence="1">Belongs to the histone-like Alba family.</text>
</comment>
<dbReference type="Proteomes" id="UP000287651">
    <property type="component" value="Unassembled WGS sequence"/>
</dbReference>